<evidence type="ECO:0000256" key="1">
    <source>
        <dbReference type="ARBA" id="ARBA00006328"/>
    </source>
</evidence>
<organism evidence="4 5">
    <name type="scientific">Paracoccus onubensis</name>
    <dbReference type="NCBI Taxonomy" id="1675788"/>
    <lineage>
        <taxon>Bacteria</taxon>
        <taxon>Pseudomonadati</taxon>
        <taxon>Pseudomonadota</taxon>
        <taxon>Alphaproteobacteria</taxon>
        <taxon>Rhodobacterales</taxon>
        <taxon>Paracoccaceae</taxon>
        <taxon>Paracoccus</taxon>
    </lineage>
</organism>
<dbReference type="Proteomes" id="UP000284202">
    <property type="component" value="Unassembled WGS sequence"/>
</dbReference>
<evidence type="ECO:0000256" key="2">
    <source>
        <dbReference type="ARBA" id="ARBA00022857"/>
    </source>
</evidence>
<evidence type="ECO:0000259" key="3">
    <source>
        <dbReference type="Pfam" id="PF05368"/>
    </source>
</evidence>
<keyword evidence="2" id="KW-0521">NADP</keyword>
<feature type="domain" description="NmrA-like" evidence="3">
    <location>
        <begin position="7"/>
        <end position="217"/>
    </location>
</feature>
<dbReference type="InterPro" id="IPR051164">
    <property type="entry name" value="NmrA-like_oxidored"/>
</dbReference>
<dbReference type="Pfam" id="PF05368">
    <property type="entry name" value="NmrA"/>
    <property type="match status" value="1"/>
</dbReference>
<reference evidence="5" key="1">
    <citation type="submission" date="2018-09" db="EMBL/GenBank/DDBJ databases">
        <title>Acidovorax cavernicola nov. sp. isolated from Gruta de las Maravillas (Aracena, Spain).</title>
        <authorList>
            <person name="Jurado V."/>
            <person name="Gutierrez-Patricio S."/>
            <person name="Gonzalez-Pimentel J.L."/>
            <person name="Miller A.Z."/>
            <person name="Laiz L."/>
            <person name="Saiz-Jimenez C."/>
        </authorList>
    </citation>
    <scope>NUCLEOTIDE SEQUENCE [LARGE SCALE GENOMIC DNA]</scope>
    <source>
        <strain evidence="5">1011MAR3C25</strain>
    </source>
</reference>
<dbReference type="RefSeq" id="WP_119752020.1">
    <property type="nucleotide sequence ID" value="NZ_QZCG01000021.1"/>
</dbReference>
<dbReference type="InterPro" id="IPR008030">
    <property type="entry name" value="NmrA-like"/>
</dbReference>
<dbReference type="PANTHER" id="PTHR42748">
    <property type="entry name" value="NITROGEN METABOLITE REPRESSION PROTEIN NMRA FAMILY MEMBER"/>
    <property type="match status" value="1"/>
</dbReference>
<dbReference type="Gene3D" id="3.90.25.10">
    <property type="entry name" value="UDP-galactose 4-epimerase, domain 1"/>
    <property type="match status" value="1"/>
</dbReference>
<sequence length="278" mass="29738">MQSGIFQVRNLDSDAARDLAANGVTLFRGNLFDPASIRAAMAGAHGVFSVQPNSGSANSDITNDEEVRFGKSVVNLAVDSGVQHLVYSSASILGKGPTGLENLDCKLEIEDHVRRSDIASTIIRPSTFMELLTLSGMGLDKGTISFFLHLEQPVELIASQDIGKIVAAVLGNTERYSGQTISIAGDELTGIEIQSAMTGAAGQPITYRRFPDALLEKNTFLRRNAELFDGGRAAGNTDIPALSKEFGKLFNLKDWLKGPGMPRLLSALQASQNEVALQ</sequence>
<dbReference type="AlphaFoldDB" id="A0A418SM57"/>
<proteinExistence type="inferred from homology"/>
<dbReference type="InterPro" id="IPR036291">
    <property type="entry name" value="NAD(P)-bd_dom_sf"/>
</dbReference>
<name>A0A418SM57_9RHOB</name>
<accession>A0A418SM57</accession>
<dbReference type="EMBL" id="QZCG01000021">
    <property type="protein sequence ID" value="RJE82021.1"/>
    <property type="molecule type" value="Genomic_DNA"/>
</dbReference>
<dbReference type="Gene3D" id="3.40.50.720">
    <property type="entry name" value="NAD(P)-binding Rossmann-like Domain"/>
    <property type="match status" value="1"/>
</dbReference>
<evidence type="ECO:0000313" key="4">
    <source>
        <dbReference type="EMBL" id="RJE82021.1"/>
    </source>
</evidence>
<keyword evidence="5" id="KW-1185">Reference proteome</keyword>
<dbReference type="PANTHER" id="PTHR42748:SF7">
    <property type="entry name" value="NMRA LIKE REDOX SENSOR 1-RELATED"/>
    <property type="match status" value="1"/>
</dbReference>
<comment type="caution">
    <text evidence="4">The sequence shown here is derived from an EMBL/GenBank/DDBJ whole genome shotgun (WGS) entry which is preliminary data.</text>
</comment>
<gene>
    <name evidence="4" type="ORF">D3P04_21950</name>
</gene>
<evidence type="ECO:0000313" key="5">
    <source>
        <dbReference type="Proteomes" id="UP000284202"/>
    </source>
</evidence>
<dbReference type="OrthoDB" id="9794300at2"/>
<dbReference type="SUPFAM" id="SSF51735">
    <property type="entry name" value="NAD(P)-binding Rossmann-fold domains"/>
    <property type="match status" value="1"/>
</dbReference>
<protein>
    <submittedName>
        <fullName evidence="4">NmrA/HSCARG family protein</fullName>
    </submittedName>
</protein>
<comment type="similarity">
    <text evidence="1">Belongs to the NmrA-type oxidoreductase family.</text>
</comment>